<dbReference type="AlphaFoldDB" id="A0AAV4PZX0"/>
<organism evidence="1 2">
    <name type="scientific">Caerostris darwini</name>
    <dbReference type="NCBI Taxonomy" id="1538125"/>
    <lineage>
        <taxon>Eukaryota</taxon>
        <taxon>Metazoa</taxon>
        <taxon>Ecdysozoa</taxon>
        <taxon>Arthropoda</taxon>
        <taxon>Chelicerata</taxon>
        <taxon>Arachnida</taxon>
        <taxon>Araneae</taxon>
        <taxon>Araneomorphae</taxon>
        <taxon>Entelegynae</taxon>
        <taxon>Araneoidea</taxon>
        <taxon>Araneidae</taxon>
        <taxon>Caerostris</taxon>
    </lineage>
</organism>
<accession>A0AAV4PZX0</accession>
<gene>
    <name evidence="1" type="ORF">CDAR_256751</name>
</gene>
<proteinExistence type="predicted"/>
<evidence type="ECO:0000313" key="2">
    <source>
        <dbReference type="Proteomes" id="UP001054837"/>
    </source>
</evidence>
<reference evidence="1 2" key="1">
    <citation type="submission" date="2021-06" db="EMBL/GenBank/DDBJ databases">
        <title>Caerostris darwini draft genome.</title>
        <authorList>
            <person name="Kono N."/>
            <person name="Arakawa K."/>
        </authorList>
    </citation>
    <scope>NUCLEOTIDE SEQUENCE [LARGE SCALE GENOMIC DNA]</scope>
</reference>
<name>A0AAV4PZX0_9ARAC</name>
<comment type="caution">
    <text evidence="1">The sequence shown here is derived from an EMBL/GenBank/DDBJ whole genome shotgun (WGS) entry which is preliminary data.</text>
</comment>
<keyword evidence="2" id="KW-1185">Reference proteome</keyword>
<dbReference type="EMBL" id="BPLQ01003607">
    <property type="protein sequence ID" value="GIY01754.1"/>
    <property type="molecule type" value="Genomic_DNA"/>
</dbReference>
<evidence type="ECO:0000313" key="1">
    <source>
        <dbReference type="EMBL" id="GIY01754.1"/>
    </source>
</evidence>
<protein>
    <submittedName>
        <fullName evidence="1">Uncharacterized protein</fullName>
    </submittedName>
</protein>
<dbReference type="Proteomes" id="UP001054837">
    <property type="component" value="Unassembled WGS sequence"/>
</dbReference>
<sequence>MEAKEKKFYRGYSENDRGEVRTGIGGIQSISGPETIGCNVIVFTCTADDTILESWSADERKECTIWVLWGVLVREGGVYTLNGSFGASSCSDSLSAILK</sequence>